<keyword evidence="3" id="KW-1185">Reference proteome</keyword>
<organism evidence="2 3">
    <name type="scientific">Pipistrellus kuhlii</name>
    <name type="common">Kuhl's pipistrelle</name>
    <dbReference type="NCBI Taxonomy" id="59472"/>
    <lineage>
        <taxon>Eukaryota</taxon>
        <taxon>Metazoa</taxon>
        <taxon>Chordata</taxon>
        <taxon>Craniata</taxon>
        <taxon>Vertebrata</taxon>
        <taxon>Euteleostomi</taxon>
        <taxon>Mammalia</taxon>
        <taxon>Eutheria</taxon>
        <taxon>Laurasiatheria</taxon>
        <taxon>Chiroptera</taxon>
        <taxon>Yangochiroptera</taxon>
        <taxon>Vespertilionidae</taxon>
        <taxon>Pipistrellus</taxon>
    </lineage>
</organism>
<comment type="caution">
    <text evidence="2">The sequence shown here is derived from an EMBL/GenBank/DDBJ whole genome shotgun (WGS) entry which is preliminary data.</text>
</comment>
<reference evidence="2 3" key="1">
    <citation type="journal article" date="2020" name="Nature">
        <title>Six reference-quality genomes reveal evolution of bat adaptations.</title>
        <authorList>
            <person name="Jebb D."/>
            <person name="Huang Z."/>
            <person name="Pippel M."/>
            <person name="Hughes G.M."/>
            <person name="Lavrichenko K."/>
            <person name="Devanna P."/>
            <person name="Winkler S."/>
            <person name="Jermiin L.S."/>
            <person name="Skirmuntt E.C."/>
            <person name="Katzourakis A."/>
            <person name="Burkitt-Gray L."/>
            <person name="Ray D.A."/>
            <person name="Sullivan K.A.M."/>
            <person name="Roscito J.G."/>
            <person name="Kirilenko B.M."/>
            <person name="Davalos L.M."/>
            <person name="Corthals A.P."/>
            <person name="Power M.L."/>
            <person name="Jones G."/>
            <person name="Ransome R.D."/>
            <person name="Dechmann D.K.N."/>
            <person name="Locatelli A.G."/>
            <person name="Puechmaille S.J."/>
            <person name="Fedrigo O."/>
            <person name="Jarvis E.D."/>
            <person name="Hiller M."/>
            <person name="Vernes S.C."/>
            <person name="Myers E.W."/>
            <person name="Teeling E.C."/>
        </authorList>
    </citation>
    <scope>NUCLEOTIDE SEQUENCE [LARGE SCALE GENOMIC DNA]</scope>
    <source>
        <strain evidence="2">MPipKuh1</strain>
        <tissue evidence="2">Flight muscle</tissue>
    </source>
</reference>
<feature type="compositionally biased region" description="Basic residues" evidence="1">
    <location>
        <begin position="88"/>
        <end position="118"/>
    </location>
</feature>
<accession>A0A7J8A881</accession>
<dbReference type="Proteomes" id="UP000558488">
    <property type="component" value="Unassembled WGS sequence"/>
</dbReference>
<gene>
    <name evidence="2" type="ORF">mPipKuh1_008957</name>
</gene>
<name>A0A7J8A881_PIPKU</name>
<feature type="compositionally biased region" description="Low complexity" evidence="1">
    <location>
        <begin position="183"/>
        <end position="197"/>
    </location>
</feature>
<feature type="compositionally biased region" description="Basic residues" evidence="1">
    <location>
        <begin position="59"/>
        <end position="82"/>
    </location>
</feature>
<sequence>MVPLNSTDRKLGCHSPLKGGAIIDHRGMYDQAAQWAMSPWLNREFPLSSLSGQYLLPAPKKRKGKERKGKERKGKERKGKERKGKERKEKKRKEKKRKEKKRKEKKRKEKKRKGKLRGYIHALPPSLGKMEATHSPFAKIYFTKPPGSLPARAKQRGLENQRTNQPKQPIESKEREAPRCKWSQPPSSSVLLEPSSA</sequence>
<evidence type="ECO:0000256" key="1">
    <source>
        <dbReference type="SAM" id="MobiDB-lite"/>
    </source>
</evidence>
<evidence type="ECO:0000313" key="2">
    <source>
        <dbReference type="EMBL" id="KAF6382601.1"/>
    </source>
</evidence>
<feature type="compositionally biased region" description="Polar residues" evidence="1">
    <location>
        <begin position="158"/>
        <end position="167"/>
    </location>
</feature>
<proteinExistence type="predicted"/>
<feature type="region of interest" description="Disordered" evidence="1">
    <location>
        <begin position="51"/>
        <end position="197"/>
    </location>
</feature>
<evidence type="ECO:0000313" key="3">
    <source>
        <dbReference type="Proteomes" id="UP000558488"/>
    </source>
</evidence>
<feature type="compositionally biased region" description="Basic and acidic residues" evidence="1">
    <location>
        <begin position="170"/>
        <end position="179"/>
    </location>
</feature>
<protein>
    <submittedName>
        <fullName evidence="2">Uncharacterized protein</fullName>
    </submittedName>
</protein>
<dbReference type="AlphaFoldDB" id="A0A7J8A881"/>
<dbReference type="EMBL" id="JACAGB010000002">
    <property type="protein sequence ID" value="KAF6382601.1"/>
    <property type="molecule type" value="Genomic_DNA"/>
</dbReference>